<name>A0AAV7RZZ4_PLEWA</name>
<sequence length="99" mass="11061">MIQRYVSKILSMHLEDQQLLGEELFGFRPGHGTESALLIALDELQMGLIAVLTSDWGTQKPGGRKPEEEQSRRADKRGCTAARLLCCAANPQLRIRARL</sequence>
<reference evidence="2" key="1">
    <citation type="journal article" date="2022" name="bioRxiv">
        <title>Sequencing and chromosome-scale assembly of the giantPleurodeles waltlgenome.</title>
        <authorList>
            <person name="Brown T."/>
            <person name="Elewa A."/>
            <person name="Iarovenko S."/>
            <person name="Subramanian E."/>
            <person name="Araus A.J."/>
            <person name="Petzold A."/>
            <person name="Susuki M."/>
            <person name="Suzuki K.-i.T."/>
            <person name="Hayashi T."/>
            <person name="Toyoda A."/>
            <person name="Oliveira C."/>
            <person name="Osipova E."/>
            <person name="Leigh N.D."/>
            <person name="Simon A."/>
            <person name="Yun M.H."/>
        </authorList>
    </citation>
    <scope>NUCLEOTIDE SEQUENCE</scope>
    <source>
        <strain evidence="2">20211129_DDA</strain>
        <tissue evidence="2">Liver</tissue>
    </source>
</reference>
<dbReference type="EMBL" id="JANPWB010000009">
    <property type="protein sequence ID" value="KAJ1157854.1"/>
    <property type="molecule type" value="Genomic_DNA"/>
</dbReference>
<feature type="compositionally biased region" description="Basic and acidic residues" evidence="1">
    <location>
        <begin position="64"/>
        <end position="76"/>
    </location>
</feature>
<comment type="caution">
    <text evidence="2">The sequence shown here is derived from an EMBL/GenBank/DDBJ whole genome shotgun (WGS) entry which is preliminary data.</text>
</comment>
<evidence type="ECO:0008006" key="4">
    <source>
        <dbReference type="Google" id="ProtNLM"/>
    </source>
</evidence>
<dbReference type="AlphaFoldDB" id="A0AAV7RZZ4"/>
<evidence type="ECO:0000313" key="3">
    <source>
        <dbReference type="Proteomes" id="UP001066276"/>
    </source>
</evidence>
<evidence type="ECO:0000313" key="2">
    <source>
        <dbReference type="EMBL" id="KAJ1157854.1"/>
    </source>
</evidence>
<keyword evidence="3" id="KW-1185">Reference proteome</keyword>
<evidence type="ECO:0000256" key="1">
    <source>
        <dbReference type="SAM" id="MobiDB-lite"/>
    </source>
</evidence>
<dbReference type="Proteomes" id="UP001066276">
    <property type="component" value="Chromosome 5"/>
</dbReference>
<accession>A0AAV7RZZ4</accession>
<organism evidence="2 3">
    <name type="scientific">Pleurodeles waltl</name>
    <name type="common">Iberian ribbed newt</name>
    <dbReference type="NCBI Taxonomy" id="8319"/>
    <lineage>
        <taxon>Eukaryota</taxon>
        <taxon>Metazoa</taxon>
        <taxon>Chordata</taxon>
        <taxon>Craniata</taxon>
        <taxon>Vertebrata</taxon>
        <taxon>Euteleostomi</taxon>
        <taxon>Amphibia</taxon>
        <taxon>Batrachia</taxon>
        <taxon>Caudata</taxon>
        <taxon>Salamandroidea</taxon>
        <taxon>Salamandridae</taxon>
        <taxon>Pleurodelinae</taxon>
        <taxon>Pleurodeles</taxon>
    </lineage>
</organism>
<protein>
    <recommendedName>
        <fullName evidence="4">Reverse transcriptase domain-containing protein</fullName>
    </recommendedName>
</protein>
<proteinExistence type="predicted"/>
<gene>
    <name evidence="2" type="ORF">NDU88_010551</name>
</gene>
<feature type="region of interest" description="Disordered" evidence="1">
    <location>
        <begin position="56"/>
        <end position="76"/>
    </location>
</feature>